<evidence type="ECO:0000256" key="1">
    <source>
        <dbReference type="ARBA" id="ARBA00022723"/>
    </source>
</evidence>
<evidence type="ECO:0000256" key="4">
    <source>
        <dbReference type="PROSITE-ProRule" id="PRU00175"/>
    </source>
</evidence>
<dbReference type="EMBL" id="BAABUK010000008">
    <property type="protein sequence ID" value="GAA5810731.1"/>
    <property type="molecule type" value="Genomic_DNA"/>
</dbReference>
<dbReference type="PROSITE" id="PS50089">
    <property type="entry name" value="ZF_RING_2"/>
    <property type="match status" value="1"/>
</dbReference>
<name>A0ABP9YV38_9FUNG</name>
<evidence type="ECO:0000259" key="5">
    <source>
        <dbReference type="PROSITE" id="PS50089"/>
    </source>
</evidence>
<organism evidence="6 7">
    <name type="scientific">Mucor flavus</name>
    <dbReference type="NCBI Taxonomy" id="439312"/>
    <lineage>
        <taxon>Eukaryota</taxon>
        <taxon>Fungi</taxon>
        <taxon>Fungi incertae sedis</taxon>
        <taxon>Mucoromycota</taxon>
        <taxon>Mucoromycotina</taxon>
        <taxon>Mucoromycetes</taxon>
        <taxon>Mucorales</taxon>
        <taxon>Mucorineae</taxon>
        <taxon>Mucoraceae</taxon>
        <taxon>Mucor</taxon>
    </lineage>
</organism>
<keyword evidence="2 4" id="KW-0863">Zinc-finger</keyword>
<evidence type="ECO:0000313" key="7">
    <source>
        <dbReference type="Proteomes" id="UP001473302"/>
    </source>
</evidence>
<keyword evidence="7" id="KW-1185">Reference proteome</keyword>
<dbReference type="PANTHER" id="PTHR45931:SF3">
    <property type="entry name" value="RING ZINC FINGER-CONTAINING PROTEIN"/>
    <property type="match status" value="1"/>
</dbReference>
<protein>
    <recommendedName>
        <fullName evidence="5">RING-type domain-containing protein</fullName>
    </recommendedName>
</protein>
<feature type="domain" description="RING-type" evidence="5">
    <location>
        <begin position="224"/>
        <end position="265"/>
    </location>
</feature>
<evidence type="ECO:0000313" key="6">
    <source>
        <dbReference type="EMBL" id="GAA5810731.1"/>
    </source>
</evidence>
<dbReference type="InterPro" id="IPR001841">
    <property type="entry name" value="Znf_RING"/>
</dbReference>
<sequence>MSGSYYCHECEERISHVLTPLDSCSICGCDYIEEIPTVIEEDFNRQVDFFCNYSSILSQTSNHFQVIHEDNDEDEDDEEQLEERCLYEQISSIYNHPAARNIPGPSQRIDEILGSDNDEEEEEQDILAYDVLFEQRENDGSTNIFQLPFARIGRLLESDEESEEGDDYHRRSFLDNLADILSDFTQDIETTSILSANSPSIDLILSSFKKNYLIATDSDVGDECIICQDTFGTTLEVFHLPCHHQFHGTCISRWLNIKLSCPVCRQSVYDAESINEQVEPTIEITNDRYMLNESVYEEVD</sequence>
<evidence type="ECO:0000256" key="2">
    <source>
        <dbReference type="ARBA" id="ARBA00022771"/>
    </source>
</evidence>
<dbReference type="SUPFAM" id="SSF57850">
    <property type="entry name" value="RING/U-box"/>
    <property type="match status" value="1"/>
</dbReference>
<dbReference type="SMART" id="SM00184">
    <property type="entry name" value="RING"/>
    <property type="match status" value="1"/>
</dbReference>
<accession>A0ABP9YV38</accession>
<evidence type="ECO:0000256" key="3">
    <source>
        <dbReference type="ARBA" id="ARBA00022833"/>
    </source>
</evidence>
<dbReference type="PANTHER" id="PTHR45931">
    <property type="entry name" value="SI:CH211-59O9.10"/>
    <property type="match status" value="1"/>
</dbReference>
<dbReference type="InterPro" id="IPR051834">
    <property type="entry name" value="RING_finger_E3_ligase"/>
</dbReference>
<proteinExistence type="predicted"/>
<reference evidence="6 7" key="1">
    <citation type="submission" date="2024-04" db="EMBL/GenBank/DDBJ databases">
        <title>genome sequences of Mucor flavus KT1a and Helicostylum pulchrum KT1b strains isolated from the surface of a dry-aged beef.</title>
        <authorList>
            <person name="Toyotome T."/>
            <person name="Hosono M."/>
            <person name="Torimaru M."/>
            <person name="Fukuda K."/>
            <person name="Mikami N."/>
        </authorList>
    </citation>
    <scope>NUCLEOTIDE SEQUENCE [LARGE SCALE GENOMIC DNA]</scope>
    <source>
        <strain evidence="6 7">KT1a</strain>
    </source>
</reference>
<dbReference type="Gene3D" id="3.30.40.10">
    <property type="entry name" value="Zinc/RING finger domain, C3HC4 (zinc finger)"/>
    <property type="match status" value="1"/>
</dbReference>
<dbReference type="Proteomes" id="UP001473302">
    <property type="component" value="Unassembled WGS sequence"/>
</dbReference>
<keyword evidence="3" id="KW-0862">Zinc</keyword>
<dbReference type="Pfam" id="PF13639">
    <property type="entry name" value="zf-RING_2"/>
    <property type="match status" value="1"/>
</dbReference>
<dbReference type="InterPro" id="IPR013083">
    <property type="entry name" value="Znf_RING/FYVE/PHD"/>
</dbReference>
<gene>
    <name evidence="6" type="ORF">MFLAVUS_004157</name>
</gene>
<comment type="caution">
    <text evidence="6">The sequence shown here is derived from an EMBL/GenBank/DDBJ whole genome shotgun (WGS) entry which is preliminary data.</text>
</comment>
<keyword evidence="1" id="KW-0479">Metal-binding</keyword>